<dbReference type="InterPro" id="IPR052386">
    <property type="entry name" value="GPSM"/>
</dbReference>
<keyword evidence="3" id="KW-0677">Repeat</keyword>
<gene>
    <name evidence="5" type="ORF">NJ959_27220</name>
</gene>
<evidence type="ECO:0000256" key="1">
    <source>
        <dbReference type="ARBA" id="ARBA00004496"/>
    </source>
</evidence>
<proteinExistence type="predicted"/>
<comment type="subcellular location">
    <subcellularLocation>
        <location evidence="1">Cytoplasm</location>
    </subcellularLocation>
</comment>
<sequence length="392" mass="44189">MLDNSDIQDNLTNEDSYDSLVATIEASQGFLTLLIASCEPGLFQNQLIGRYEAELAPEIPSYRIRLNQLEPSLRGGLEELVNETPQLKLPKASGVITVTGAADLEEMMGASHFGKDTLFLTKFLPTLPPLSKGGARIQSPFLPNRDAPEMTLWETEEKSPLDKFFGYLQWTREGLRAFPYPIVLWVTPKILTRLSMASPDFWSWRSGVFRFVSPVREETTVKSIDTRDGGIISYEKLSDLPLDELLEQINQIEKIEKSQAISPLLATLYDRVGQAYTNQVILGKSENRQWEIEQAIEYFQKAITLQTNLNLKADRVNSLRRLGNFYYDRGQYKEAELFHKEAIEIARQIGDISGEAASLVSLGNSYQQHVLGNRAENLELAIAAYHNALLVL</sequence>
<dbReference type="RefSeq" id="WP_254014852.1">
    <property type="nucleotide sequence ID" value="NZ_JAMZMM010000485.1"/>
</dbReference>
<evidence type="ECO:0000256" key="3">
    <source>
        <dbReference type="ARBA" id="ARBA00022737"/>
    </source>
</evidence>
<comment type="caution">
    <text evidence="5">The sequence shown here is derived from an EMBL/GenBank/DDBJ whole genome shotgun (WGS) entry which is preliminary data.</text>
</comment>
<dbReference type="InterPro" id="IPR011990">
    <property type="entry name" value="TPR-like_helical_dom_sf"/>
</dbReference>
<evidence type="ECO:0000313" key="5">
    <source>
        <dbReference type="EMBL" id="MCP2732125.1"/>
    </source>
</evidence>
<dbReference type="InterPro" id="IPR019734">
    <property type="entry name" value="TPR_rpt"/>
</dbReference>
<dbReference type="SMART" id="SM00028">
    <property type="entry name" value="TPR"/>
    <property type="match status" value="2"/>
</dbReference>
<dbReference type="PROSITE" id="PS50005">
    <property type="entry name" value="TPR"/>
    <property type="match status" value="1"/>
</dbReference>
<dbReference type="AlphaFoldDB" id="A0AAE3GWS3"/>
<organism evidence="5 6">
    <name type="scientific">Limnofasciculus baicalensis BBK-W-15</name>
    <dbReference type="NCBI Taxonomy" id="2699891"/>
    <lineage>
        <taxon>Bacteria</taxon>
        <taxon>Bacillati</taxon>
        <taxon>Cyanobacteriota</taxon>
        <taxon>Cyanophyceae</taxon>
        <taxon>Coleofasciculales</taxon>
        <taxon>Coleofasciculaceae</taxon>
        <taxon>Limnofasciculus</taxon>
        <taxon>Limnofasciculus baicalensis</taxon>
    </lineage>
</organism>
<dbReference type="GO" id="GO:0001965">
    <property type="term" value="F:G-protein alpha-subunit binding"/>
    <property type="evidence" value="ECO:0007669"/>
    <property type="project" value="TreeGrafter"/>
</dbReference>
<reference evidence="5" key="1">
    <citation type="submission" date="2022-06" db="EMBL/GenBank/DDBJ databases">
        <title>New cyanobacteria of genus Symplocastrum in benthos of Lake Baikal.</title>
        <authorList>
            <person name="Sorokovikova E."/>
            <person name="Tikhonova I."/>
            <person name="Krasnopeev A."/>
            <person name="Evseev P."/>
            <person name="Gladkikh A."/>
            <person name="Belykh O."/>
        </authorList>
    </citation>
    <scope>NUCLEOTIDE SEQUENCE</scope>
    <source>
        <strain evidence="5">BBK-W-15</strain>
    </source>
</reference>
<dbReference type="EMBL" id="JAMZMM010000485">
    <property type="protein sequence ID" value="MCP2732125.1"/>
    <property type="molecule type" value="Genomic_DNA"/>
</dbReference>
<protein>
    <submittedName>
        <fullName evidence="5">Tetratricopeptide repeat protein</fullName>
    </submittedName>
</protein>
<feature type="repeat" description="TPR" evidence="4">
    <location>
        <begin position="316"/>
        <end position="349"/>
    </location>
</feature>
<dbReference type="PANTHER" id="PTHR45954">
    <property type="entry name" value="LD33695P"/>
    <property type="match status" value="1"/>
</dbReference>
<evidence type="ECO:0000256" key="2">
    <source>
        <dbReference type="ARBA" id="ARBA00022490"/>
    </source>
</evidence>
<feature type="non-terminal residue" evidence="5">
    <location>
        <position position="392"/>
    </location>
</feature>
<dbReference type="GO" id="GO:0005092">
    <property type="term" value="F:GDP-dissociation inhibitor activity"/>
    <property type="evidence" value="ECO:0007669"/>
    <property type="project" value="TreeGrafter"/>
</dbReference>
<dbReference type="Proteomes" id="UP001204953">
    <property type="component" value="Unassembled WGS sequence"/>
</dbReference>
<keyword evidence="2" id="KW-0963">Cytoplasm</keyword>
<dbReference type="SUPFAM" id="SSF48452">
    <property type="entry name" value="TPR-like"/>
    <property type="match status" value="1"/>
</dbReference>
<evidence type="ECO:0000256" key="4">
    <source>
        <dbReference type="PROSITE-ProRule" id="PRU00339"/>
    </source>
</evidence>
<dbReference type="Gene3D" id="1.25.40.10">
    <property type="entry name" value="Tetratricopeptide repeat domain"/>
    <property type="match status" value="1"/>
</dbReference>
<evidence type="ECO:0000313" key="6">
    <source>
        <dbReference type="Proteomes" id="UP001204953"/>
    </source>
</evidence>
<dbReference type="Pfam" id="PF13424">
    <property type="entry name" value="TPR_12"/>
    <property type="match status" value="1"/>
</dbReference>
<dbReference type="GO" id="GO:0005938">
    <property type="term" value="C:cell cortex"/>
    <property type="evidence" value="ECO:0007669"/>
    <property type="project" value="TreeGrafter"/>
</dbReference>
<keyword evidence="6" id="KW-1185">Reference proteome</keyword>
<accession>A0AAE3GWS3</accession>
<keyword evidence="4" id="KW-0802">TPR repeat</keyword>
<name>A0AAE3GWS3_9CYAN</name>
<dbReference type="PANTHER" id="PTHR45954:SF1">
    <property type="entry name" value="LD33695P"/>
    <property type="match status" value="1"/>
</dbReference>